<dbReference type="CDD" id="cd05227">
    <property type="entry name" value="AR_SDR_e"/>
    <property type="match status" value="1"/>
</dbReference>
<comment type="similarity">
    <text evidence="2">Belongs to the NAD(P)-dependent epimerase/dehydratase family. Dihydroflavonol-4-reductase subfamily.</text>
</comment>
<gene>
    <name evidence="4" type="ORF">CA7LBN_004873</name>
</gene>
<dbReference type="Proteomes" id="UP000825438">
    <property type="component" value="Chromosome VII"/>
</dbReference>
<evidence type="ECO:0000256" key="1">
    <source>
        <dbReference type="ARBA" id="ARBA00023002"/>
    </source>
</evidence>
<dbReference type="FunFam" id="3.40.50.720:FF:000191">
    <property type="entry name" value="Methylglyoxal reductase (NADPH-dependent)"/>
    <property type="match status" value="1"/>
</dbReference>
<keyword evidence="1" id="KW-0560">Oxidoreductase</keyword>
<dbReference type="InterPro" id="IPR050425">
    <property type="entry name" value="NAD(P)_dehydrat-like"/>
</dbReference>
<dbReference type="PANTHER" id="PTHR10366:SF844">
    <property type="entry name" value="NADPH-DEPENDENT METHYLGLYOXAL REDUCTASE GRE2"/>
    <property type="match status" value="1"/>
</dbReference>
<accession>A0A8F2W547</accession>
<dbReference type="Pfam" id="PF01370">
    <property type="entry name" value="Epimerase"/>
    <property type="match status" value="1"/>
</dbReference>
<evidence type="ECO:0000256" key="2">
    <source>
        <dbReference type="ARBA" id="ARBA00023445"/>
    </source>
</evidence>
<evidence type="ECO:0000259" key="3">
    <source>
        <dbReference type="Pfam" id="PF01370"/>
    </source>
</evidence>
<reference evidence="4" key="1">
    <citation type="submission" date="2021-06" db="EMBL/GenBank/DDBJ databases">
        <title>Candida auris outbreak in lebanese hospital.</title>
        <authorList>
            <person name="Finianos M."/>
        </authorList>
    </citation>
    <scope>NUCLEOTIDE SEQUENCE</scope>
    <source>
        <strain evidence="4">CA7LBN</strain>
    </source>
</reference>
<dbReference type="GO" id="GO:0016616">
    <property type="term" value="F:oxidoreductase activity, acting on the CH-OH group of donors, NAD or NADP as acceptor"/>
    <property type="evidence" value="ECO:0007669"/>
    <property type="project" value="TreeGrafter"/>
</dbReference>
<evidence type="ECO:0000313" key="4">
    <source>
        <dbReference type="EMBL" id="QWW25969.1"/>
    </source>
</evidence>
<dbReference type="AlphaFoldDB" id="A0A8F2W547"/>
<protein>
    <recommendedName>
        <fullName evidence="3">NAD-dependent epimerase/dehydratase domain-containing protein</fullName>
    </recommendedName>
</protein>
<dbReference type="SUPFAM" id="SSF51735">
    <property type="entry name" value="NAD(P)-binding Rossmann-fold domains"/>
    <property type="match status" value="1"/>
</dbReference>
<dbReference type="EMBL" id="CP076755">
    <property type="protein sequence ID" value="QWW25969.1"/>
    <property type="molecule type" value="Genomic_DNA"/>
</dbReference>
<sequence length="368" mass="40992">MCLIKVHYRTSSRFINNRLTTHIMAQTVLLTGASGFIAQHIAKLLVTEGYSVVGTVRSKNKGNQLVENLKKLGSGSFTYEIVSDIAEENAFDEAFSKHPEISVVLHTASPFFYDTKDPEKELILPAIRGTDNVFGVIKKQVDAGTCKIERVVLTSSDAALYSAEDEQRKELHFDETSWNQITYEDAVKDPISAYYGAKTFAERKAWEFSKQDGFPPLTAVNPVYVFGPQAFDTEAKGKLNTSNEMIRGLLSLDDGDTFSNETGGYIDVRDVARAHVLAFQEDQLMGKRLFMTNGNFSVQMMLDVIHKHFSQFSEVPKGNPGSGELDTTSLAKKDNKETRELVGFEFVPFEKMVVDVVGQIVRAAGEER</sequence>
<name>A0A8F2W547_CANAR</name>
<dbReference type="Gene3D" id="3.40.50.720">
    <property type="entry name" value="NAD(P)-binding Rossmann-like Domain"/>
    <property type="match status" value="1"/>
</dbReference>
<dbReference type="InterPro" id="IPR036291">
    <property type="entry name" value="NAD(P)-bd_dom_sf"/>
</dbReference>
<dbReference type="PANTHER" id="PTHR10366">
    <property type="entry name" value="NAD DEPENDENT EPIMERASE/DEHYDRATASE"/>
    <property type="match status" value="1"/>
</dbReference>
<organism evidence="4">
    <name type="scientific">Candidozyma auris</name>
    <name type="common">Yeast</name>
    <name type="synonym">Candida auris</name>
    <dbReference type="NCBI Taxonomy" id="498019"/>
    <lineage>
        <taxon>Eukaryota</taxon>
        <taxon>Fungi</taxon>
        <taxon>Dikarya</taxon>
        <taxon>Ascomycota</taxon>
        <taxon>Saccharomycotina</taxon>
        <taxon>Pichiomycetes</taxon>
        <taxon>Metschnikowiaceae</taxon>
        <taxon>Candidozyma</taxon>
    </lineage>
</organism>
<proteinExistence type="inferred from homology"/>
<dbReference type="InterPro" id="IPR001509">
    <property type="entry name" value="Epimerase_deHydtase"/>
</dbReference>
<feature type="domain" description="NAD-dependent epimerase/dehydratase" evidence="3">
    <location>
        <begin position="28"/>
        <end position="282"/>
    </location>
</feature>